<dbReference type="Gene3D" id="1.10.287.110">
    <property type="entry name" value="DnaJ domain"/>
    <property type="match status" value="1"/>
</dbReference>
<dbReference type="InterPro" id="IPR018253">
    <property type="entry name" value="DnaJ_domain_CS"/>
</dbReference>
<protein>
    <recommendedName>
        <fullName evidence="2">DnaJ homolog subfamily B member 9</fullName>
    </recommendedName>
    <alternativeName>
        <fullName evidence="3">Endoplasmic reticulum DNA J domain-containing protein 4</fullName>
    </alternativeName>
</protein>
<evidence type="ECO:0000313" key="9">
    <source>
        <dbReference type="Proteomes" id="UP001642540"/>
    </source>
</evidence>
<gene>
    <name evidence="8" type="ORF">ODALV1_LOCUS5063</name>
</gene>
<evidence type="ECO:0000256" key="2">
    <source>
        <dbReference type="ARBA" id="ARBA00040158"/>
    </source>
</evidence>
<feature type="signal peptide" evidence="6">
    <location>
        <begin position="1"/>
        <end position="25"/>
    </location>
</feature>
<feature type="domain" description="J" evidence="7">
    <location>
        <begin position="32"/>
        <end position="96"/>
    </location>
</feature>
<comment type="caution">
    <text evidence="8">The sequence shown here is derived from an EMBL/GenBank/DDBJ whole genome shotgun (WGS) entry which is preliminary data.</text>
</comment>
<name>A0ABP1PY54_9HEXA</name>
<evidence type="ECO:0000256" key="5">
    <source>
        <dbReference type="ARBA" id="ARBA00046365"/>
    </source>
</evidence>
<evidence type="ECO:0000256" key="4">
    <source>
        <dbReference type="ARBA" id="ARBA00045428"/>
    </source>
</evidence>
<sequence>MKMDIQPVLLVLSVIIFVITDSVCGGDSSKKDYYEILGLKKSATDREIKKKFRQLAVKYHPDKNKDPGAEEKFKEMAEAYEVLTDDEKRKKYDQFGHAAFEQGSGAGGHGQGFHFNFDDFFRNFDFSDDFDGGPFQFSFGGNGHHHAHAHAHHQHQQPKQAGFFSFGDFINDMDPFGGPDEHEFGGGDSFFGSHFRHHGEGHAGGYSYAASHGVHSGGEDRCKTVTQRVGNMITTYTQCS</sequence>
<organism evidence="8 9">
    <name type="scientific">Orchesella dallaii</name>
    <dbReference type="NCBI Taxonomy" id="48710"/>
    <lineage>
        <taxon>Eukaryota</taxon>
        <taxon>Metazoa</taxon>
        <taxon>Ecdysozoa</taxon>
        <taxon>Arthropoda</taxon>
        <taxon>Hexapoda</taxon>
        <taxon>Collembola</taxon>
        <taxon>Entomobryomorpha</taxon>
        <taxon>Entomobryoidea</taxon>
        <taxon>Orchesellidae</taxon>
        <taxon>Orchesellinae</taxon>
        <taxon>Orchesella</taxon>
    </lineage>
</organism>
<accession>A0ABP1PY54</accession>
<evidence type="ECO:0000256" key="1">
    <source>
        <dbReference type="ARBA" id="ARBA00023186"/>
    </source>
</evidence>
<comment type="function">
    <text evidence="4">Co-chaperone for Hsp70 protein HSPA5/BiP that acts as a key repressor of the ERN1/IRE1-mediated unfolded protein response (UPR). J domain-containing co-chaperones stimulate the ATPase activity of Hsp70 proteins and are required for efficient substrate recognition by Hsp70 proteins. In the unstressed endoplasmic reticulum, interacts with the luminal region of ERN1/IRE1 and selectively recruits HSPA5/BiP: HSPA5/BiP disrupts the dimerization of the active ERN1/IRE1 luminal region, thereby inactivating ERN1/IRE1. Also involved in endoplasmic reticulum-associated degradation (ERAD) of misfolded proteins. Required for survival of B-cell progenitors and normal antibody production.</text>
</comment>
<dbReference type="CDD" id="cd06257">
    <property type="entry name" value="DnaJ"/>
    <property type="match status" value="1"/>
</dbReference>
<evidence type="ECO:0000259" key="7">
    <source>
        <dbReference type="PROSITE" id="PS50076"/>
    </source>
</evidence>
<dbReference type="InterPro" id="IPR036869">
    <property type="entry name" value="J_dom_sf"/>
</dbReference>
<comment type="subunit">
    <text evidence="5">Interacts with HSPA5/BiP; interaction is direct. Interacts with ERN1/IRE1 (via the luminal region). Interacts with DERL1.</text>
</comment>
<evidence type="ECO:0000313" key="8">
    <source>
        <dbReference type="EMBL" id="CAL8081934.1"/>
    </source>
</evidence>
<keyword evidence="9" id="KW-1185">Reference proteome</keyword>
<reference evidence="8 9" key="1">
    <citation type="submission" date="2024-08" db="EMBL/GenBank/DDBJ databases">
        <authorList>
            <person name="Cucini C."/>
            <person name="Frati F."/>
        </authorList>
    </citation>
    <scope>NUCLEOTIDE SEQUENCE [LARGE SCALE GENOMIC DNA]</scope>
</reference>
<dbReference type="InterPro" id="IPR001623">
    <property type="entry name" value="DnaJ_domain"/>
</dbReference>
<keyword evidence="6" id="KW-0732">Signal</keyword>
<dbReference type="PROSITE" id="PS50076">
    <property type="entry name" value="DNAJ_2"/>
    <property type="match status" value="1"/>
</dbReference>
<evidence type="ECO:0000256" key="3">
    <source>
        <dbReference type="ARBA" id="ARBA00041533"/>
    </source>
</evidence>
<dbReference type="PROSITE" id="PS00636">
    <property type="entry name" value="DNAJ_1"/>
    <property type="match status" value="1"/>
</dbReference>
<dbReference type="PANTHER" id="PTHR44360:SF1">
    <property type="entry name" value="DNAJ HOMOLOG SUBFAMILY B MEMBER 9"/>
    <property type="match status" value="1"/>
</dbReference>
<feature type="chain" id="PRO_5046735253" description="DnaJ homolog subfamily B member 9" evidence="6">
    <location>
        <begin position="26"/>
        <end position="240"/>
    </location>
</feature>
<dbReference type="Pfam" id="PF00226">
    <property type="entry name" value="DnaJ"/>
    <property type="match status" value="1"/>
</dbReference>
<dbReference type="PRINTS" id="PR00625">
    <property type="entry name" value="JDOMAIN"/>
</dbReference>
<dbReference type="InterPro" id="IPR051948">
    <property type="entry name" value="Hsp70_co-chaperone_J-domain"/>
</dbReference>
<dbReference type="SUPFAM" id="SSF46565">
    <property type="entry name" value="Chaperone J-domain"/>
    <property type="match status" value="1"/>
</dbReference>
<dbReference type="SMART" id="SM00271">
    <property type="entry name" value="DnaJ"/>
    <property type="match status" value="1"/>
</dbReference>
<keyword evidence="1" id="KW-0143">Chaperone</keyword>
<evidence type="ECO:0000256" key="6">
    <source>
        <dbReference type="SAM" id="SignalP"/>
    </source>
</evidence>
<dbReference type="Proteomes" id="UP001642540">
    <property type="component" value="Unassembled WGS sequence"/>
</dbReference>
<dbReference type="PANTHER" id="PTHR44360">
    <property type="entry name" value="DNAJ HOMOLOG SUBFAMILY B MEMBER 9"/>
    <property type="match status" value="1"/>
</dbReference>
<dbReference type="EMBL" id="CAXLJM020000015">
    <property type="protein sequence ID" value="CAL8081934.1"/>
    <property type="molecule type" value="Genomic_DNA"/>
</dbReference>
<proteinExistence type="predicted"/>